<dbReference type="InterPro" id="IPR030513">
    <property type="entry name" value="Dehydrin_CS"/>
</dbReference>
<evidence type="ECO:0000313" key="4">
    <source>
        <dbReference type="EMBL" id="KAF4369580.1"/>
    </source>
</evidence>
<dbReference type="PROSITE" id="PS00315">
    <property type="entry name" value="DEHYDRIN_1"/>
    <property type="match status" value="1"/>
</dbReference>
<dbReference type="GO" id="GO:0009631">
    <property type="term" value="P:cold acclimation"/>
    <property type="evidence" value="ECO:0007669"/>
    <property type="project" value="TreeGrafter"/>
</dbReference>
<dbReference type="Proteomes" id="UP000583929">
    <property type="component" value="Unassembled WGS sequence"/>
</dbReference>
<feature type="region of interest" description="Disordered" evidence="3">
    <location>
        <begin position="167"/>
        <end position="280"/>
    </location>
</feature>
<reference evidence="4 5" key="1">
    <citation type="journal article" date="2020" name="bioRxiv">
        <title>Sequence and annotation of 42 cannabis genomes reveals extensive copy number variation in cannabinoid synthesis and pathogen resistance genes.</title>
        <authorList>
            <person name="Mckernan K.J."/>
            <person name="Helbert Y."/>
            <person name="Kane L.T."/>
            <person name="Ebling H."/>
            <person name="Zhang L."/>
            <person name="Liu B."/>
            <person name="Eaton Z."/>
            <person name="Mclaughlin S."/>
            <person name="Kingan S."/>
            <person name="Baybayan P."/>
            <person name="Concepcion G."/>
            <person name="Jordan M."/>
            <person name="Riva A."/>
            <person name="Barbazuk W."/>
            <person name="Harkins T."/>
        </authorList>
    </citation>
    <scope>NUCLEOTIDE SEQUENCE [LARGE SCALE GENOMIC DNA]</scope>
    <source>
        <strain evidence="5">cv. Jamaican Lion 4</strain>
        <tissue evidence="4">Leaf</tissue>
    </source>
</reference>
<name>A0A7J6FIJ6_CANSA</name>
<dbReference type="GO" id="GO:0009737">
    <property type="term" value="P:response to abscisic acid"/>
    <property type="evidence" value="ECO:0007669"/>
    <property type="project" value="TreeGrafter"/>
</dbReference>
<feature type="compositionally biased region" description="Low complexity" evidence="3">
    <location>
        <begin position="200"/>
        <end position="215"/>
    </location>
</feature>
<proteinExistence type="inferred from homology"/>
<feature type="compositionally biased region" description="Basic and acidic residues" evidence="3">
    <location>
        <begin position="233"/>
        <end position="246"/>
    </location>
</feature>
<dbReference type="PANTHER" id="PTHR33346:SF5">
    <property type="entry name" value="DEHYDRIN LEA-RELATED"/>
    <property type="match status" value="1"/>
</dbReference>
<dbReference type="AlphaFoldDB" id="A0A7J6FIJ6"/>
<evidence type="ECO:0000256" key="3">
    <source>
        <dbReference type="SAM" id="MobiDB-lite"/>
    </source>
</evidence>
<dbReference type="Pfam" id="PF00257">
    <property type="entry name" value="Dehydrin"/>
    <property type="match status" value="1"/>
</dbReference>
<feature type="region of interest" description="Disordered" evidence="3">
    <location>
        <begin position="78"/>
        <end position="115"/>
    </location>
</feature>
<dbReference type="GO" id="GO:0009414">
    <property type="term" value="P:response to water deprivation"/>
    <property type="evidence" value="ECO:0007669"/>
    <property type="project" value="UniProtKB-ARBA"/>
</dbReference>
<dbReference type="InterPro" id="IPR000167">
    <property type="entry name" value="Dehydrin"/>
</dbReference>
<dbReference type="GO" id="GO:0005829">
    <property type="term" value="C:cytosol"/>
    <property type="evidence" value="ECO:0007669"/>
    <property type="project" value="TreeGrafter"/>
</dbReference>
<protein>
    <recommendedName>
        <fullName evidence="6">Dehydrin</fullName>
    </recommendedName>
</protein>
<comment type="similarity">
    <text evidence="1 2">Belongs to the plant dehydrin family.</text>
</comment>
<evidence type="ECO:0000256" key="1">
    <source>
        <dbReference type="ARBA" id="ARBA00008403"/>
    </source>
</evidence>
<evidence type="ECO:0000313" key="5">
    <source>
        <dbReference type="Proteomes" id="UP000583929"/>
    </source>
</evidence>
<sequence>MADLLDEHGNPILLTDEQGNPVRLTDEHGNPVHLTGVATSRAAATEVGTGKGTHSTGPWNPRATTGYQATKTDTSWPHATAGTEHLANDPWSGTGGTGTGTTGTTTTTGHLGTEPWPHTATGGTGHHMEHHKGGMGLHDGGTGMEQHAPLGRVGMQCSEHHAPFKSSDAWVHGANPAGATDTRGAGFQPSKVDSERPKGESTTGLRRSGSSSSSSSEDDGAGGRRKKKGLGTKIKEKLTGKHKDEPTATTHDPTPLHEKKTVMEKIKEKLPGHHSHPQQN</sequence>
<evidence type="ECO:0008006" key="6">
    <source>
        <dbReference type="Google" id="ProtNLM"/>
    </source>
</evidence>
<comment type="caution">
    <text evidence="4">The sequence shown here is derived from an EMBL/GenBank/DDBJ whole genome shotgun (WGS) entry which is preliminary data.</text>
</comment>
<feature type="compositionally biased region" description="Basic and acidic residues" evidence="3">
    <location>
        <begin position="254"/>
        <end position="271"/>
    </location>
</feature>
<dbReference type="EMBL" id="JAATIQ010000217">
    <property type="protein sequence ID" value="KAF4369580.1"/>
    <property type="molecule type" value="Genomic_DNA"/>
</dbReference>
<organism evidence="4 5">
    <name type="scientific">Cannabis sativa</name>
    <name type="common">Hemp</name>
    <name type="synonym">Marijuana</name>
    <dbReference type="NCBI Taxonomy" id="3483"/>
    <lineage>
        <taxon>Eukaryota</taxon>
        <taxon>Viridiplantae</taxon>
        <taxon>Streptophyta</taxon>
        <taxon>Embryophyta</taxon>
        <taxon>Tracheophyta</taxon>
        <taxon>Spermatophyta</taxon>
        <taxon>Magnoliopsida</taxon>
        <taxon>eudicotyledons</taxon>
        <taxon>Gunneridae</taxon>
        <taxon>Pentapetalae</taxon>
        <taxon>rosids</taxon>
        <taxon>fabids</taxon>
        <taxon>Rosales</taxon>
        <taxon>Cannabaceae</taxon>
        <taxon>Cannabis</taxon>
    </lineage>
</organism>
<dbReference type="OrthoDB" id="685434at2759"/>
<dbReference type="PANTHER" id="PTHR33346">
    <property type="entry name" value="DEHYDRIN XERO 2-RELATED"/>
    <property type="match status" value="1"/>
</dbReference>
<dbReference type="PROSITE" id="PS00823">
    <property type="entry name" value="DEHYDRIN_2"/>
    <property type="match status" value="1"/>
</dbReference>
<accession>A0A7J6FIJ6</accession>
<evidence type="ECO:0000256" key="2">
    <source>
        <dbReference type="RuleBase" id="RU003995"/>
    </source>
</evidence>
<gene>
    <name evidence="4" type="ORF">G4B88_021385</name>
</gene>
<keyword evidence="5" id="KW-1185">Reference proteome</keyword>